<name>A0ABQ2V9K8_9ACTN</name>
<dbReference type="InterPro" id="IPR001647">
    <property type="entry name" value="HTH_TetR"/>
</dbReference>
<evidence type="ECO:0000256" key="3">
    <source>
        <dbReference type="SAM" id="MobiDB-lite"/>
    </source>
</evidence>
<proteinExistence type="predicted"/>
<organism evidence="5 6">
    <name type="scientific">Streptomyces albospinus</name>
    <dbReference type="NCBI Taxonomy" id="285515"/>
    <lineage>
        <taxon>Bacteria</taxon>
        <taxon>Bacillati</taxon>
        <taxon>Actinomycetota</taxon>
        <taxon>Actinomycetes</taxon>
        <taxon>Kitasatosporales</taxon>
        <taxon>Streptomycetaceae</taxon>
        <taxon>Streptomyces</taxon>
    </lineage>
</organism>
<evidence type="ECO:0000256" key="1">
    <source>
        <dbReference type="ARBA" id="ARBA00023125"/>
    </source>
</evidence>
<feature type="domain" description="HTH tetR-type" evidence="4">
    <location>
        <begin position="19"/>
        <end position="79"/>
    </location>
</feature>
<sequence>MVMVRERARETRGSGARQRLTARDWADAALAAMGEGGLAAVAVEPLAARLGTTKGSFYWHFTNRDALIEAALERWEESRTEAVIAELAEEPDPGARLRRLFVRGTHRAAEDPLEVSLLASAADPRVAAALARVTDRRIGHIAALYAELGFPEDEAQRRGLLAYTTYLGHAQLSHAVPGTLPAGDARDRHLDAVLETLLRPAGTTGTSPDVREVSPDTRASESAAERG</sequence>
<dbReference type="PROSITE" id="PS50977">
    <property type="entry name" value="HTH_TETR_2"/>
    <property type="match status" value="1"/>
</dbReference>
<dbReference type="InterPro" id="IPR009057">
    <property type="entry name" value="Homeodomain-like_sf"/>
</dbReference>
<reference evidence="6" key="1">
    <citation type="journal article" date="2019" name="Int. J. Syst. Evol. Microbiol.">
        <title>The Global Catalogue of Microorganisms (GCM) 10K type strain sequencing project: providing services to taxonomists for standard genome sequencing and annotation.</title>
        <authorList>
            <consortium name="The Broad Institute Genomics Platform"/>
            <consortium name="The Broad Institute Genome Sequencing Center for Infectious Disease"/>
            <person name="Wu L."/>
            <person name="Ma J."/>
        </authorList>
    </citation>
    <scope>NUCLEOTIDE SEQUENCE [LARGE SCALE GENOMIC DNA]</scope>
    <source>
        <strain evidence="6">JCM 3399</strain>
    </source>
</reference>
<dbReference type="Gene3D" id="1.10.357.10">
    <property type="entry name" value="Tetracycline Repressor, domain 2"/>
    <property type="match status" value="1"/>
</dbReference>
<gene>
    <name evidence="5" type="ORF">GCM10010211_44910</name>
</gene>
<dbReference type="RefSeq" id="WP_189302697.1">
    <property type="nucleotide sequence ID" value="NZ_BMRP01000016.1"/>
</dbReference>
<feature type="DNA-binding region" description="H-T-H motif" evidence="2">
    <location>
        <begin position="42"/>
        <end position="61"/>
    </location>
</feature>
<evidence type="ECO:0000313" key="6">
    <source>
        <dbReference type="Proteomes" id="UP000654471"/>
    </source>
</evidence>
<feature type="region of interest" description="Disordered" evidence="3">
    <location>
        <begin position="199"/>
        <end position="227"/>
    </location>
</feature>
<dbReference type="Pfam" id="PF00440">
    <property type="entry name" value="TetR_N"/>
    <property type="match status" value="1"/>
</dbReference>
<evidence type="ECO:0000256" key="2">
    <source>
        <dbReference type="PROSITE-ProRule" id="PRU00335"/>
    </source>
</evidence>
<protein>
    <recommendedName>
        <fullName evidence="4">HTH tetR-type domain-containing protein</fullName>
    </recommendedName>
</protein>
<dbReference type="SUPFAM" id="SSF46689">
    <property type="entry name" value="Homeodomain-like"/>
    <property type="match status" value="1"/>
</dbReference>
<evidence type="ECO:0000313" key="5">
    <source>
        <dbReference type="EMBL" id="GGU74080.1"/>
    </source>
</evidence>
<accession>A0ABQ2V9K8</accession>
<dbReference type="PRINTS" id="PR00455">
    <property type="entry name" value="HTHTETR"/>
</dbReference>
<dbReference type="InterPro" id="IPR050109">
    <property type="entry name" value="HTH-type_TetR-like_transc_reg"/>
</dbReference>
<keyword evidence="1 2" id="KW-0238">DNA-binding</keyword>
<dbReference type="PANTHER" id="PTHR30055:SF237">
    <property type="entry name" value="TRANSCRIPTIONAL REPRESSOR MCE3R"/>
    <property type="match status" value="1"/>
</dbReference>
<keyword evidence="6" id="KW-1185">Reference proteome</keyword>
<comment type="caution">
    <text evidence="5">The sequence shown here is derived from an EMBL/GenBank/DDBJ whole genome shotgun (WGS) entry which is preliminary data.</text>
</comment>
<dbReference type="EMBL" id="BMRP01000016">
    <property type="protein sequence ID" value="GGU74080.1"/>
    <property type="molecule type" value="Genomic_DNA"/>
</dbReference>
<feature type="compositionally biased region" description="Basic and acidic residues" evidence="3">
    <location>
        <begin position="209"/>
        <end position="227"/>
    </location>
</feature>
<evidence type="ECO:0000259" key="4">
    <source>
        <dbReference type="PROSITE" id="PS50977"/>
    </source>
</evidence>
<dbReference type="Proteomes" id="UP000654471">
    <property type="component" value="Unassembled WGS sequence"/>
</dbReference>
<dbReference type="PANTHER" id="PTHR30055">
    <property type="entry name" value="HTH-TYPE TRANSCRIPTIONAL REGULATOR RUTR"/>
    <property type="match status" value="1"/>
</dbReference>